<dbReference type="NCBIfam" id="TIGR00726">
    <property type="entry name" value="peptidoglycan editing factor PgeF"/>
    <property type="match status" value="1"/>
</dbReference>
<dbReference type="AlphaFoldDB" id="A0A7V7UWY8"/>
<keyword evidence="5" id="KW-0808">Transferase</keyword>
<dbReference type="CDD" id="cd16833">
    <property type="entry name" value="YfiH"/>
    <property type="match status" value="1"/>
</dbReference>
<organism evidence="13 14">
    <name type="scientific">Bacillus mesophilum</name>
    <dbReference type="NCBI Taxonomy" id="1071718"/>
    <lineage>
        <taxon>Bacteria</taxon>
        <taxon>Bacillati</taxon>
        <taxon>Bacillota</taxon>
        <taxon>Bacilli</taxon>
        <taxon>Bacillales</taxon>
        <taxon>Bacillaceae</taxon>
        <taxon>Bacillus</taxon>
    </lineage>
</organism>
<evidence type="ECO:0000256" key="7">
    <source>
        <dbReference type="ARBA" id="ARBA00022801"/>
    </source>
</evidence>
<comment type="catalytic activity">
    <reaction evidence="1">
        <text>inosine + phosphate = alpha-D-ribose 1-phosphate + hypoxanthine</text>
        <dbReference type="Rhea" id="RHEA:27646"/>
        <dbReference type="ChEBI" id="CHEBI:17368"/>
        <dbReference type="ChEBI" id="CHEBI:17596"/>
        <dbReference type="ChEBI" id="CHEBI:43474"/>
        <dbReference type="ChEBI" id="CHEBI:57720"/>
        <dbReference type="EC" id="2.4.2.1"/>
    </reaction>
    <physiologicalReaction direction="left-to-right" evidence="1">
        <dbReference type="Rhea" id="RHEA:27647"/>
    </physiologicalReaction>
</comment>
<dbReference type="Pfam" id="PF02578">
    <property type="entry name" value="Cu-oxidase_4"/>
    <property type="match status" value="1"/>
</dbReference>
<dbReference type="GO" id="GO:0005507">
    <property type="term" value="F:copper ion binding"/>
    <property type="evidence" value="ECO:0007669"/>
    <property type="project" value="TreeGrafter"/>
</dbReference>
<dbReference type="RefSeq" id="WP_151571997.1">
    <property type="nucleotide sequence ID" value="NZ_WBOT01000001.1"/>
</dbReference>
<comment type="caution">
    <text evidence="13">The sequence shown here is derived from an EMBL/GenBank/DDBJ whole genome shotgun (WGS) entry which is preliminary data.</text>
</comment>
<name>A0A7V7UWY8_9BACI</name>
<dbReference type="SUPFAM" id="SSF64438">
    <property type="entry name" value="CNF1/YfiH-like putative cysteine hydrolases"/>
    <property type="match status" value="1"/>
</dbReference>
<dbReference type="Proteomes" id="UP000441354">
    <property type="component" value="Unassembled WGS sequence"/>
</dbReference>
<comment type="catalytic activity">
    <reaction evidence="11">
        <text>S-methyl-5'-thioadenosine + phosphate = 5-(methylsulfanyl)-alpha-D-ribose 1-phosphate + adenine</text>
        <dbReference type="Rhea" id="RHEA:11852"/>
        <dbReference type="ChEBI" id="CHEBI:16708"/>
        <dbReference type="ChEBI" id="CHEBI:17509"/>
        <dbReference type="ChEBI" id="CHEBI:43474"/>
        <dbReference type="ChEBI" id="CHEBI:58533"/>
        <dbReference type="EC" id="2.4.2.28"/>
    </reaction>
    <physiologicalReaction direction="left-to-right" evidence="11">
        <dbReference type="Rhea" id="RHEA:11853"/>
    </physiologicalReaction>
</comment>
<reference evidence="13 14" key="1">
    <citation type="journal article" date="2014" name="Arch. Microbiol.">
        <title>Bacillus mesophilum sp. nov., strain IITR-54T, a novel 4-chlorobiphenyl dechlorinating bacterium.</title>
        <authorList>
            <person name="Manickam N."/>
            <person name="Singh N.K."/>
            <person name="Bajaj A."/>
            <person name="Kumar R.M."/>
            <person name="Kaur G."/>
            <person name="Kaur N."/>
            <person name="Bala M."/>
            <person name="Kumar A."/>
            <person name="Mayilraj S."/>
        </authorList>
    </citation>
    <scope>NUCLEOTIDE SEQUENCE [LARGE SCALE GENOMIC DNA]</scope>
    <source>
        <strain evidence="13 14">IITR-54</strain>
    </source>
</reference>
<evidence type="ECO:0000256" key="11">
    <source>
        <dbReference type="ARBA" id="ARBA00049893"/>
    </source>
</evidence>
<evidence type="ECO:0000256" key="3">
    <source>
        <dbReference type="ARBA" id="ARBA00003215"/>
    </source>
</evidence>
<keyword evidence="14" id="KW-1185">Reference proteome</keyword>
<evidence type="ECO:0000256" key="1">
    <source>
        <dbReference type="ARBA" id="ARBA00000553"/>
    </source>
</evidence>
<comment type="function">
    <text evidence="3">Purine nucleoside enzyme that catalyzes the phosphorolysis of adenosine and inosine nucleosides, yielding D-ribose 1-phosphate and the respective free bases, adenine and hypoxanthine. Also catalyzes the phosphorolysis of S-methyl-5'-thioadenosine into adenine and S-methyl-5-thio-alpha-D-ribose 1-phosphate. Also has adenosine deaminase activity.</text>
</comment>
<evidence type="ECO:0000256" key="8">
    <source>
        <dbReference type="ARBA" id="ARBA00022833"/>
    </source>
</evidence>
<dbReference type="GO" id="GO:0017061">
    <property type="term" value="F:S-methyl-5-thioadenosine phosphorylase activity"/>
    <property type="evidence" value="ECO:0007669"/>
    <property type="project" value="UniProtKB-EC"/>
</dbReference>
<proteinExistence type="inferred from homology"/>
<evidence type="ECO:0000256" key="2">
    <source>
        <dbReference type="ARBA" id="ARBA00001947"/>
    </source>
</evidence>
<gene>
    <name evidence="13" type="primary">pgeF</name>
    <name evidence="13" type="ORF">F7732_01835</name>
</gene>
<comment type="catalytic activity">
    <reaction evidence="10">
        <text>adenosine + phosphate = alpha-D-ribose 1-phosphate + adenine</text>
        <dbReference type="Rhea" id="RHEA:27642"/>
        <dbReference type="ChEBI" id="CHEBI:16335"/>
        <dbReference type="ChEBI" id="CHEBI:16708"/>
        <dbReference type="ChEBI" id="CHEBI:43474"/>
        <dbReference type="ChEBI" id="CHEBI:57720"/>
        <dbReference type="EC" id="2.4.2.1"/>
    </reaction>
    <physiologicalReaction direction="left-to-right" evidence="10">
        <dbReference type="Rhea" id="RHEA:27643"/>
    </physiologicalReaction>
</comment>
<comment type="catalytic activity">
    <reaction evidence="9">
        <text>adenosine + H2O + H(+) = inosine + NH4(+)</text>
        <dbReference type="Rhea" id="RHEA:24408"/>
        <dbReference type="ChEBI" id="CHEBI:15377"/>
        <dbReference type="ChEBI" id="CHEBI:15378"/>
        <dbReference type="ChEBI" id="CHEBI:16335"/>
        <dbReference type="ChEBI" id="CHEBI:17596"/>
        <dbReference type="ChEBI" id="CHEBI:28938"/>
        <dbReference type="EC" id="3.5.4.4"/>
    </reaction>
    <physiologicalReaction direction="left-to-right" evidence="9">
        <dbReference type="Rhea" id="RHEA:24409"/>
    </physiologicalReaction>
</comment>
<dbReference type="PANTHER" id="PTHR30616">
    <property type="entry name" value="UNCHARACTERIZED PROTEIN YFIH"/>
    <property type="match status" value="1"/>
</dbReference>
<sequence length="272" mass="30425">MEPFIKHTDEFLTIEHWVSDFPGLTAGFSSKNSGFSNGDFTGLNMGFHVSDDQLTVMKNRQHLAGKLDFPLSNWVGADQTHEVNVEKVSSKDAGLGAMQYDSSFPQTDGFYTNDQGILLTLCYADCVPLYFLHRQTKTIGIAHAGWKGTVHGIAEKMINVFKNDGIPANEIEAVIGPSICGQCYVVDDRVIKAANQWKNDHLPPAYKEISKGQYQLDLKQLNRQVMIHSGLAEKNIFISNYCTSCNADLFFSHRRDSGKTGRMISFMGWKEE</sequence>
<comment type="cofactor">
    <cofactor evidence="2">
        <name>Zn(2+)</name>
        <dbReference type="ChEBI" id="CHEBI:29105"/>
    </cofactor>
</comment>
<evidence type="ECO:0000256" key="9">
    <source>
        <dbReference type="ARBA" id="ARBA00047989"/>
    </source>
</evidence>
<dbReference type="OrthoDB" id="4279at2"/>
<evidence type="ECO:0000256" key="4">
    <source>
        <dbReference type="ARBA" id="ARBA00007353"/>
    </source>
</evidence>
<evidence type="ECO:0000313" key="14">
    <source>
        <dbReference type="Proteomes" id="UP000441354"/>
    </source>
</evidence>
<evidence type="ECO:0000313" key="13">
    <source>
        <dbReference type="EMBL" id="KAB2335336.1"/>
    </source>
</evidence>
<dbReference type="InterPro" id="IPR038371">
    <property type="entry name" value="Cu_polyphenol_OxRdtase_sf"/>
</dbReference>
<evidence type="ECO:0000256" key="12">
    <source>
        <dbReference type="RuleBase" id="RU361274"/>
    </source>
</evidence>
<keyword evidence="6" id="KW-0479">Metal-binding</keyword>
<evidence type="ECO:0000256" key="5">
    <source>
        <dbReference type="ARBA" id="ARBA00022679"/>
    </source>
</evidence>
<protein>
    <recommendedName>
        <fullName evidence="12">Purine nucleoside phosphorylase</fullName>
    </recommendedName>
</protein>
<evidence type="ECO:0000256" key="6">
    <source>
        <dbReference type="ARBA" id="ARBA00022723"/>
    </source>
</evidence>
<dbReference type="InterPro" id="IPR003730">
    <property type="entry name" value="Cu_polyphenol_OxRdtase"/>
</dbReference>
<comment type="similarity">
    <text evidence="4 12">Belongs to the purine nucleoside phosphorylase YfiH/LACC1 family.</text>
</comment>
<accession>A0A7V7UWY8</accession>
<dbReference type="PANTHER" id="PTHR30616:SF2">
    <property type="entry name" value="PURINE NUCLEOSIDE PHOSPHORYLASE LACC1"/>
    <property type="match status" value="1"/>
</dbReference>
<evidence type="ECO:0000256" key="10">
    <source>
        <dbReference type="ARBA" id="ARBA00048968"/>
    </source>
</evidence>
<dbReference type="InterPro" id="IPR011324">
    <property type="entry name" value="Cytotoxic_necrot_fac-like_cat"/>
</dbReference>
<dbReference type="EMBL" id="WBOT01000001">
    <property type="protein sequence ID" value="KAB2335336.1"/>
    <property type="molecule type" value="Genomic_DNA"/>
</dbReference>
<keyword evidence="8" id="KW-0862">Zinc</keyword>
<dbReference type="Gene3D" id="3.60.140.10">
    <property type="entry name" value="CNF1/YfiH-like putative cysteine hydrolases"/>
    <property type="match status" value="1"/>
</dbReference>
<keyword evidence="7" id="KW-0378">Hydrolase</keyword>
<dbReference type="GO" id="GO:0016787">
    <property type="term" value="F:hydrolase activity"/>
    <property type="evidence" value="ECO:0007669"/>
    <property type="project" value="UniProtKB-KW"/>
</dbReference>